<name>F4BH41_9GAMM</name>
<dbReference type="CDD" id="cd08369">
    <property type="entry name" value="FMT_core"/>
    <property type="match status" value="1"/>
</dbReference>
<dbReference type="SUPFAM" id="SSF48403">
    <property type="entry name" value="Ankyrin repeat"/>
    <property type="match status" value="1"/>
</dbReference>
<dbReference type="eggNOG" id="COG0223">
    <property type="taxonomic scope" value="Bacteria"/>
</dbReference>
<dbReference type="Gene3D" id="3.40.50.12230">
    <property type="match status" value="1"/>
</dbReference>
<sequence>MKICIAGKNNIAIEILEFIIKNKYFDKKDILAVCNKTDDGNDNWQRSFKKYCHQNQVRLVFLEEIYEIENLLFLSLEFDKIIVPENFKTGKLFNIHFSLLPSYKGMYTSIMPILYNEEYTGVTLHEIDRGIDTGNIIAQTKIKIDFNDTARDLYHKYIKYGIQLVKDNFEDIVCERYKSKPQSFESSSYFSKKSIDFSNIIIDLRQTALNIHNQIRAFNFREYQTPSILGYKIISTKILPEKSIEKPGKILEENSLYIRTATIDYDILMYKDIRDDFMDACIKNDISFINKSINVPNILNIQNEKGWTPLIVATYNANTEIMKLLIEKGADTDCTNFRGTTLLMYAKDAYVNTGNHKPLNMILSLKKDIYKKDYYNKDIFDYCMVAGQLEVIDIIKGYYEDD</sequence>
<evidence type="ECO:0000256" key="1">
    <source>
        <dbReference type="PROSITE-ProRule" id="PRU00023"/>
    </source>
</evidence>
<feature type="domain" description="Formyl transferase C-terminal" evidence="3">
    <location>
        <begin position="201"/>
        <end position="261"/>
    </location>
</feature>
<dbReference type="SUPFAM" id="SSF53328">
    <property type="entry name" value="Formyltransferase"/>
    <property type="match status" value="1"/>
</dbReference>
<dbReference type="PROSITE" id="PS50297">
    <property type="entry name" value="ANK_REP_REGION"/>
    <property type="match status" value="1"/>
</dbReference>
<dbReference type="PATRIC" id="fig|676032.3.peg.1493"/>
<dbReference type="AlphaFoldDB" id="F4BH41"/>
<dbReference type="EMBL" id="CP002558">
    <property type="protein sequence ID" value="AEE26785.1"/>
    <property type="molecule type" value="Genomic_DNA"/>
</dbReference>
<dbReference type="InterPro" id="IPR002376">
    <property type="entry name" value="Formyl_transf_N"/>
</dbReference>
<dbReference type="PANTHER" id="PTHR11138:SF5">
    <property type="entry name" value="METHIONYL-TRNA FORMYLTRANSFERASE, MITOCHONDRIAL"/>
    <property type="match status" value="1"/>
</dbReference>
<dbReference type="InterPro" id="IPR036770">
    <property type="entry name" value="Ankyrin_rpt-contain_sf"/>
</dbReference>
<dbReference type="GO" id="GO:0004479">
    <property type="term" value="F:methionyl-tRNA formyltransferase activity"/>
    <property type="evidence" value="ECO:0007669"/>
    <property type="project" value="TreeGrafter"/>
</dbReference>
<evidence type="ECO:0000313" key="5">
    <source>
        <dbReference type="Proteomes" id="UP000008303"/>
    </source>
</evidence>
<dbReference type="PROSITE" id="PS50088">
    <property type="entry name" value="ANK_REPEAT"/>
    <property type="match status" value="1"/>
</dbReference>
<dbReference type="GO" id="GO:0005829">
    <property type="term" value="C:cytosol"/>
    <property type="evidence" value="ECO:0007669"/>
    <property type="project" value="TreeGrafter"/>
</dbReference>
<feature type="repeat" description="ANK" evidence="1">
    <location>
        <begin position="305"/>
        <end position="337"/>
    </location>
</feature>
<dbReference type="Pfam" id="PF12796">
    <property type="entry name" value="Ank_2"/>
    <property type="match status" value="1"/>
</dbReference>
<dbReference type="SUPFAM" id="SSF50486">
    <property type="entry name" value="FMT C-terminal domain-like"/>
    <property type="match status" value="1"/>
</dbReference>
<dbReference type="Pfam" id="PF02911">
    <property type="entry name" value="Formyl_trans_C"/>
    <property type="match status" value="1"/>
</dbReference>
<dbReference type="eggNOG" id="COG0666">
    <property type="taxonomic scope" value="Bacteria"/>
</dbReference>
<keyword evidence="1" id="KW-0040">ANK repeat</keyword>
<dbReference type="KEGG" id="fcn:FN3523_1482"/>
<dbReference type="HOGENOM" id="CLU_707190_0_0_6"/>
<dbReference type="InterPro" id="IPR002110">
    <property type="entry name" value="Ankyrin_rpt"/>
</dbReference>
<accession>F4BH41</accession>
<dbReference type="InterPro" id="IPR011034">
    <property type="entry name" value="Formyl_transferase-like_C_sf"/>
</dbReference>
<protein>
    <submittedName>
        <fullName evidence="4">Uncharacterized protein</fullName>
    </submittedName>
</protein>
<proteinExistence type="predicted"/>
<feature type="domain" description="Formyl transferase N-terminal" evidence="2">
    <location>
        <begin position="89"/>
        <end position="159"/>
    </location>
</feature>
<evidence type="ECO:0000313" key="4">
    <source>
        <dbReference type="EMBL" id="AEE26785.1"/>
    </source>
</evidence>
<dbReference type="InterPro" id="IPR005793">
    <property type="entry name" value="Formyl_trans_C"/>
</dbReference>
<evidence type="ECO:0000259" key="2">
    <source>
        <dbReference type="Pfam" id="PF00551"/>
    </source>
</evidence>
<dbReference type="Proteomes" id="UP000008303">
    <property type="component" value="Chromosome"/>
</dbReference>
<gene>
    <name evidence="4" type="ordered locus">FN3523_1482</name>
</gene>
<dbReference type="Gene3D" id="1.25.40.20">
    <property type="entry name" value="Ankyrin repeat-containing domain"/>
    <property type="match status" value="1"/>
</dbReference>
<dbReference type="SMART" id="SM00248">
    <property type="entry name" value="ANK"/>
    <property type="match status" value="2"/>
</dbReference>
<dbReference type="InterPro" id="IPR036477">
    <property type="entry name" value="Formyl_transf_N_sf"/>
</dbReference>
<organism evidence="4 5">
    <name type="scientific">Francisella hispaniensis</name>
    <dbReference type="NCBI Taxonomy" id="622488"/>
    <lineage>
        <taxon>Bacteria</taxon>
        <taxon>Pseudomonadati</taxon>
        <taxon>Pseudomonadota</taxon>
        <taxon>Gammaproteobacteria</taxon>
        <taxon>Thiotrichales</taxon>
        <taxon>Francisellaceae</taxon>
        <taxon>Francisella</taxon>
    </lineage>
</organism>
<reference evidence="5" key="1">
    <citation type="journal article" date="2011" name="Appl. Environ. Microbiol.">
        <title>Common ancestry and novel genetic traits of Francisella novicida-like isolates from North America and Australia as revealed by comparative genomic analyses.</title>
        <authorList>
            <person name="Siddaramappa S."/>
            <person name="Challacombe J.F."/>
            <person name="Petersen J.M."/>
            <person name="Pillai S."/>
            <person name="Hogg G."/>
            <person name="Kuske C.R."/>
        </authorList>
    </citation>
    <scope>NUCLEOTIDE SEQUENCE [LARGE SCALE GENOMIC DNA]</scope>
    <source>
        <strain evidence="5">3523</strain>
    </source>
</reference>
<dbReference type="Pfam" id="PF00551">
    <property type="entry name" value="Formyl_trans_N"/>
    <property type="match status" value="1"/>
</dbReference>
<evidence type="ECO:0000259" key="3">
    <source>
        <dbReference type="Pfam" id="PF02911"/>
    </source>
</evidence>
<dbReference type="RefSeq" id="WP_014548766.1">
    <property type="nucleotide sequence ID" value="NC_017449.1"/>
</dbReference>
<dbReference type="PANTHER" id="PTHR11138">
    <property type="entry name" value="METHIONYL-TRNA FORMYLTRANSFERASE"/>
    <property type="match status" value="1"/>
</dbReference>